<dbReference type="GO" id="GO:0016162">
    <property type="term" value="F:cellulose 1,4-beta-cellobiosidase activity"/>
    <property type="evidence" value="ECO:0007669"/>
    <property type="project" value="UniProtKB-EC"/>
</dbReference>
<dbReference type="InterPro" id="IPR013320">
    <property type="entry name" value="ConA-like_dom_sf"/>
</dbReference>
<comment type="similarity">
    <text evidence="2">Belongs to the glycosyl hydrolase 7 (cellulase C) family.</text>
</comment>
<dbReference type="SUPFAM" id="SSF49899">
    <property type="entry name" value="Concanavalin A-like lectins/glucanases"/>
    <property type="match status" value="1"/>
</dbReference>
<dbReference type="FunFam" id="2.70.100.10:FF:000001">
    <property type="entry name" value="Glucanase"/>
    <property type="match status" value="1"/>
</dbReference>
<dbReference type="Pfam" id="PF00840">
    <property type="entry name" value="Glyco_hydro_7"/>
    <property type="match status" value="1"/>
</dbReference>
<feature type="region of interest" description="Disordered" evidence="10">
    <location>
        <begin position="413"/>
        <end position="435"/>
    </location>
</feature>
<evidence type="ECO:0000256" key="9">
    <source>
        <dbReference type="ARBA" id="ARBA00023326"/>
    </source>
</evidence>
<name>A4UWP2_9EUKA</name>
<evidence type="ECO:0000256" key="5">
    <source>
        <dbReference type="ARBA" id="ARBA00022801"/>
    </source>
</evidence>
<feature type="compositionally biased region" description="Polar residues" evidence="10">
    <location>
        <begin position="419"/>
        <end position="435"/>
    </location>
</feature>
<evidence type="ECO:0000313" key="11">
    <source>
        <dbReference type="EMBL" id="BAF57302.1"/>
    </source>
</evidence>
<dbReference type="PRINTS" id="PR00734">
    <property type="entry name" value="GLHYDRLASE7"/>
</dbReference>
<evidence type="ECO:0000256" key="8">
    <source>
        <dbReference type="ARBA" id="ARBA00023295"/>
    </source>
</evidence>
<dbReference type="PANTHER" id="PTHR33753:SF2">
    <property type="entry name" value="GLYCOSIDE HYDROLASE FAMILY 7 PROTEIN"/>
    <property type="match status" value="1"/>
</dbReference>
<organism evidence="11">
    <name type="scientific">uncultured symbiotic protist of Reticulitermes speratus</name>
    <dbReference type="NCBI Taxonomy" id="403658"/>
    <lineage>
        <taxon>Eukaryota</taxon>
        <taxon>environmental samples</taxon>
    </lineage>
</organism>
<dbReference type="AlphaFoldDB" id="A4UWP2"/>
<evidence type="ECO:0000256" key="7">
    <source>
        <dbReference type="ARBA" id="ARBA00023277"/>
    </source>
</evidence>
<dbReference type="GO" id="GO:0030245">
    <property type="term" value="P:cellulose catabolic process"/>
    <property type="evidence" value="ECO:0007669"/>
    <property type="project" value="UniProtKB-KW"/>
</dbReference>
<evidence type="ECO:0000256" key="10">
    <source>
        <dbReference type="SAM" id="MobiDB-lite"/>
    </source>
</evidence>
<dbReference type="Gene3D" id="2.70.100.10">
    <property type="entry name" value="Glycoside hydrolase, family 7, domain"/>
    <property type="match status" value="1"/>
</dbReference>
<keyword evidence="4" id="KW-0732">Signal</keyword>
<dbReference type="InterPro" id="IPR001722">
    <property type="entry name" value="Glyco_hydro_7"/>
</dbReference>
<dbReference type="EMBL" id="AB274543">
    <property type="protein sequence ID" value="BAF57302.1"/>
    <property type="molecule type" value="mRNA"/>
</dbReference>
<dbReference type="PANTHER" id="PTHR33753">
    <property type="entry name" value="1,4-BETA-D-GLUCAN CELLOBIOHYDROLASE B"/>
    <property type="match status" value="1"/>
</dbReference>
<evidence type="ECO:0000256" key="6">
    <source>
        <dbReference type="ARBA" id="ARBA00023001"/>
    </source>
</evidence>
<dbReference type="InterPro" id="IPR037019">
    <property type="entry name" value="Glyco_hydro_7_sf"/>
</dbReference>
<dbReference type="CAZy" id="GH7">
    <property type="family name" value="Glycoside Hydrolase Family 7"/>
</dbReference>
<keyword evidence="5 11" id="KW-0378">Hydrolase</keyword>
<proteinExistence type="evidence at transcript level"/>
<sequence length="451" mass="48766">MLSFVFLLGFGVSLEIGTQQSENHPTLSWQQCTSSGSCTSQSGSIVLDSNWRWVHDSGTTNCYDGNEWSSDLCPDPETCSKNCYLDGADYSGTYGITSNGSSLKLGFVTEGSYSTNIGSRVYLKKDTNTYQIFKLKNHEFTFTVDVSNLPCGLNGALYFVEMEADGGKGKYPLAKPGAQYGMGYCDAQCPHDMKFINGNANVLDWKPQETDENSGNGRYGTCCTEMDIWEANSQATAYTPHICTKDGQYQCEGTECGDSDANQRYNGVCDKDGCDFNSYRLGNKTFFGPGLIVDSKKPVTVVTQFITSNGQDSGDLTEIRRIYVQGGKTIQNSFTNIAGLTSVDSITEAFCDESKDLFGDTNDFKAKGGFTAMGKSLDTGVVLVLSLWDDHSVNMLWLDSTYPTDAAAGALGTQRGPCATSSGAPSDVESQSPDASVTFSDIKFGPLDSTY</sequence>
<evidence type="ECO:0000256" key="4">
    <source>
        <dbReference type="ARBA" id="ARBA00022729"/>
    </source>
</evidence>
<keyword evidence="6" id="KW-0136">Cellulose degradation</keyword>
<protein>
    <recommendedName>
        <fullName evidence="3">cellulose 1,4-beta-cellobiosidase (non-reducing end)</fullName>
        <ecNumber evidence="3">3.2.1.91</ecNumber>
    </recommendedName>
</protein>
<comment type="catalytic activity">
    <reaction evidence="1">
        <text>Hydrolysis of (1-&gt;4)-beta-D-glucosidic linkages in cellulose and cellotetraose, releasing cellobiose from the non-reducing ends of the chains.</text>
        <dbReference type="EC" id="3.2.1.91"/>
    </reaction>
</comment>
<evidence type="ECO:0000256" key="1">
    <source>
        <dbReference type="ARBA" id="ARBA00001641"/>
    </source>
</evidence>
<keyword evidence="7" id="KW-0119">Carbohydrate metabolism</keyword>
<keyword evidence="8" id="KW-0326">Glycosidase</keyword>
<dbReference type="CDD" id="cd07999">
    <property type="entry name" value="GH7_CBH_EG"/>
    <property type="match status" value="1"/>
</dbReference>
<evidence type="ECO:0000256" key="3">
    <source>
        <dbReference type="ARBA" id="ARBA00012561"/>
    </source>
</evidence>
<accession>A4UWP2</accession>
<reference evidence="11" key="1">
    <citation type="journal article" date="2010" name="PLoS ONE">
        <title>Phylogenetic analysis of cellulolytic enzyme genes from representative lineages of termites and a related cockroach.</title>
        <authorList>
            <person name="Todaka N."/>
            <person name="Inoue T."/>
            <person name="Saita K."/>
            <person name="Ohkuma M."/>
            <person name="Nalepa C.A."/>
            <person name="Lenz M."/>
            <person name="Kudo T."/>
            <person name="Moriya S."/>
        </authorList>
    </citation>
    <scope>NUCLEOTIDE SEQUENCE</scope>
</reference>
<evidence type="ECO:0000256" key="2">
    <source>
        <dbReference type="ARBA" id="ARBA00006044"/>
    </source>
</evidence>
<dbReference type="EC" id="3.2.1.91" evidence="3"/>
<keyword evidence="9" id="KW-0624">Polysaccharide degradation</keyword>